<evidence type="ECO:0000259" key="4">
    <source>
        <dbReference type="Pfam" id="PF13115"/>
    </source>
</evidence>
<dbReference type="SUPFAM" id="SSF111369">
    <property type="entry name" value="HlyD-like secretion proteins"/>
    <property type="match status" value="1"/>
</dbReference>
<accession>A0AAU7D7B7</accession>
<dbReference type="AlphaFoldDB" id="A0AAU7D7B7"/>
<dbReference type="InterPro" id="IPR058791">
    <property type="entry name" value="3HB_CusB"/>
</dbReference>
<dbReference type="InterPro" id="IPR013783">
    <property type="entry name" value="Ig-like_fold"/>
</dbReference>
<dbReference type="GO" id="GO:0022857">
    <property type="term" value="F:transmembrane transporter activity"/>
    <property type="evidence" value="ECO:0007669"/>
    <property type="project" value="InterPro"/>
</dbReference>
<sequence length="524" mass="56418">MNKYILRTSLFWLLIFAVVIGVVAYRSHRQQRAIPYSDGVQPIASGPAPQPRTSHTASGMAMPSQKMETPLVPVQLSSDQMQSIGVKTGTVEYKQLSDDIRATGTVDIDERLVSYVQVRFPGYIRKVFANATYEYVRKGEALFTIYSPDLVATQQEYLLARQNEKTMSASTVDGVAAGAASLSAAAEQRLQQWDVPESEIAKLKETGKAISDLTINSPVSGYITEKNALPNMYAEPATRLYTVADLSRVWVIAEVFQNDVGRLKPGDHAAVTVDAYPDRTFSGRIEDILPQVDMTTRTVRVRLAVSNPGVKLKPGMFVNVDLKSASGRRLVVPASAVFQTGLRQLVFVDHGQGRLEPKDVVLGSRVGDDVIVLKGLDAHQRIVTSANFLLDSESQLEASAGSYTPPPPGAGNATQQTSTVDVDFTTNPNPPHKGSNTFRVKLTGANGNPVTGAEITVTFFMPSMPAMGMAAMTTAAKLTPTGNGLYEGQGNLGSGGTWQVTITVQQSGKIIATKQLHINAEGGM</sequence>
<proteinExistence type="inferred from homology"/>
<dbReference type="InterPro" id="IPR058792">
    <property type="entry name" value="Beta-barrel_RND_2"/>
</dbReference>
<dbReference type="Gene3D" id="6.10.140.730">
    <property type="match status" value="1"/>
</dbReference>
<evidence type="ECO:0000313" key="9">
    <source>
        <dbReference type="EMBL" id="XBH13003.1"/>
    </source>
</evidence>
<dbReference type="GO" id="GO:0046914">
    <property type="term" value="F:transition metal ion binding"/>
    <property type="evidence" value="ECO:0007669"/>
    <property type="project" value="TreeGrafter"/>
</dbReference>
<evidence type="ECO:0000259" key="6">
    <source>
        <dbReference type="Pfam" id="PF25919"/>
    </source>
</evidence>
<evidence type="ECO:0000259" key="8">
    <source>
        <dbReference type="Pfam" id="PF25975"/>
    </source>
</evidence>
<feature type="domain" description="CusB-like three alpha-helical bundle" evidence="5">
    <location>
        <begin position="149"/>
        <end position="209"/>
    </location>
</feature>
<dbReference type="PANTHER" id="PTHR30097">
    <property type="entry name" value="CATION EFFLUX SYSTEM PROTEIN CUSB"/>
    <property type="match status" value="1"/>
</dbReference>
<dbReference type="Gene3D" id="2.60.40.10">
    <property type="entry name" value="Immunoglobulins"/>
    <property type="match status" value="1"/>
</dbReference>
<dbReference type="GO" id="GO:0015679">
    <property type="term" value="P:plasma membrane copper ion transport"/>
    <property type="evidence" value="ECO:0007669"/>
    <property type="project" value="TreeGrafter"/>
</dbReference>
<evidence type="ECO:0000259" key="7">
    <source>
        <dbReference type="Pfam" id="PF25954"/>
    </source>
</evidence>
<dbReference type="Pfam" id="PF13115">
    <property type="entry name" value="YtkA"/>
    <property type="match status" value="1"/>
</dbReference>
<dbReference type="InterPro" id="IPR032693">
    <property type="entry name" value="YtkA-like_dom"/>
</dbReference>
<comment type="similarity">
    <text evidence="1">Belongs to the membrane fusion protein (MFP) (TC 8.A.1) family.</text>
</comment>
<dbReference type="Pfam" id="PF25919">
    <property type="entry name" value="BSH_CusB"/>
    <property type="match status" value="1"/>
</dbReference>
<name>A0AAU7D7B7_9BACT</name>
<evidence type="ECO:0000256" key="3">
    <source>
        <dbReference type="SAM" id="MobiDB-lite"/>
    </source>
</evidence>
<dbReference type="NCBIfam" id="TIGR01730">
    <property type="entry name" value="RND_mfp"/>
    <property type="match status" value="1"/>
</dbReference>
<feature type="region of interest" description="Disordered" evidence="3">
    <location>
        <begin position="40"/>
        <end position="61"/>
    </location>
</feature>
<protein>
    <submittedName>
        <fullName evidence="9">FixH family protein</fullName>
    </submittedName>
</protein>
<dbReference type="Gene3D" id="2.40.420.20">
    <property type="match status" value="1"/>
</dbReference>
<evidence type="ECO:0000259" key="5">
    <source>
        <dbReference type="Pfam" id="PF25869"/>
    </source>
</evidence>
<dbReference type="EMBL" id="CP121195">
    <property type="protein sequence ID" value="XBH13003.1"/>
    <property type="molecule type" value="Genomic_DNA"/>
</dbReference>
<dbReference type="RefSeq" id="WP_348269660.1">
    <property type="nucleotide sequence ID" value="NZ_CP121195.1"/>
</dbReference>
<feature type="domain" description="CusB-like beta-barrel" evidence="7">
    <location>
        <begin position="248"/>
        <end position="325"/>
    </location>
</feature>
<feature type="domain" description="CzcB-like C-terminal circularly permuted SH3-like" evidence="8">
    <location>
        <begin position="331"/>
        <end position="390"/>
    </location>
</feature>
<dbReference type="GO" id="GO:0030288">
    <property type="term" value="C:outer membrane-bounded periplasmic space"/>
    <property type="evidence" value="ECO:0007669"/>
    <property type="project" value="TreeGrafter"/>
</dbReference>
<dbReference type="GO" id="GO:0016020">
    <property type="term" value="C:membrane"/>
    <property type="evidence" value="ECO:0007669"/>
    <property type="project" value="InterPro"/>
</dbReference>
<dbReference type="InterPro" id="IPR058790">
    <property type="entry name" value="BSH_CusB"/>
</dbReference>
<dbReference type="Pfam" id="PF25954">
    <property type="entry name" value="Beta-barrel_RND_2"/>
    <property type="match status" value="1"/>
</dbReference>
<dbReference type="GO" id="GO:0060003">
    <property type="term" value="P:copper ion export"/>
    <property type="evidence" value="ECO:0007669"/>
    <property type="project" value="TreeGrafter"/>
</dbReference>
<dbReference type="InterPro" id="IPR058649">
    <property type="entry name" value="CzcB_C"/>
</dbReference>
<keyword evidence="2" id="KW-0813">Transport</keyword>
<dbReference type="PANTHER" id="PTHR30097:SF15">
    <property type="entry name" value="CATION EFFLUX SYSTEM PROTEIN CUSB"/>
    <property type="match status" value="1"/>
</dbReference>
<gene>
    <name evidence="9" type="ORF">P8936_15090</name>
</gene>
<dbReference type="InterPro" id="IPR051909">
    <property type="entry name" value="MFP_Cation_Efflux"/>
</dbReference>
<evidence type="ECO:0000256" key="1">
    <source>
        <dbReference type="ARBA" id="ARBA00009477"/>
    </source>
</evidence>
<evidence type="ECO:0000256" key="2">
    <source>
        <dbReference type="ARBA" id="ARBA00022448"/>
    </source>
</evidence>
<feature type="domain" description="YtkA-like" evidence="4">
    <location>
        <begin position="415"/>
        <end position="502"/>
    </location>
</feature>
<dbReference type="InterPro" id="IPR006143">
    <property type="entry name" value="RND_pump_MFP"/>
</dbReference>
<feature type="domain" description="CusB-like barrel-sandwich hybrid" evidence="6">
    <location>
        <begin position="113"/>
        <end position="243"/>
    </location>
</feature>
<dbReference type="FunFam" id="2.40.30.170:FF:000010">
    <property type="entry name" value="Efflux RND transporter periplasmic adaptor subunit"/>
    <property type="match status" value="1"/>
</dbReference>
<reference evidence="9" key="1">
    <citation type="submission" date="2023-03" db="EMBL/GenBank/DDBJ databases">
        <title>Edaphobacter sp.</title>
        <authorList>
            <person name="Huber K.J."/>
            <person name="Papendorf J."/>
            <person name="Pilke C."/>
            <person name="Bunk B."/>
            <person name="Sproeer C."/>
            <person name="Pester M."/>
        </authorList>
    </citation>
    <scope>NUCLEOTIDE SEQUENCE</scope>
    <source>
        <strain evidence="9">DSM 109920</strain>
    </source>
</reference>
<dbReference type="Pfam" id="PF25869">
    <property type="entry name" value="3HB_CusB"/>
    <property type="match status" value="1"/>
</dbReference>
<organism evidence="9">
    <name type="scientific">Edaphobacter paludis</name>
    <dbReference type="NCBI Taxonomy" id="3035702"/>
    <lineage>
        <taxon>Bacteria</taxon>
        <taxon>Pseudomonadati</taxon>
        <taxon>Acidobacteriota</taxon>
        <taxon>Terriglobia</taxon>
        <taxon>Terriglobales</taxon>
        <taxon>Acidobacteriaceae</taxon>
        <taxon>Edaphobacter</taxon>
    </lineage>
</organism>
<dbReference type="Pfam" id="PF25975">
    <property type="entry name" value="CzcB_C"/>
    <property type="match status" value="1"/>
</dbReference>
<dbReference type="Gene3D" id="2.40.30.170">
    <property type="match status" value="1"/>
</dbReference>